<comment type="caution">
    <text evidence="2">The sequence shown here is derived from an EMBL/GenBank/DDBJ whole genome shotgun (WGS) entry which is preliminary data.</text>
</comment>
<feature type="region of interest" description="Disordered" evidence="1">
    <location>
        <begin position="428"/>
        <end position="471"/>
    </location>
</feature>
<keyword evidence="3" id="KW-1185">Reference proteome</keyword>
<dbReference type="Proteomes" id="UP000315496">
    <property type="component" value="Chromosome 1"/>
</dbReference>
<feature type="compositionally biased region" description="Polar residues" evidence="1">
    <location>
        <begin position="442"/>
        <end position="452"/>
    </location>
</feature>
<dbReference type="OrthoDB" id="10258273at2759"/>
<dbReference type="VEuPathDB" id="GiardiaDB:GMRT_14500"/>
<organism evidence="2 3">
    <name type="scientific">Giardia muris</name>
    <dbReference type="NCBI Taxonomy" id="5742"/>
    <lineage>
        <taxon>Eukaryota</taxon>
        <taxon>Metamonada</taxon>
        <taxon>Diplomonadida</taxon>
        <taxon>Hexamitidae</taxon>
        <taxon>Giardiinae</taxon>
        <taxon>Giardia</taxon>
    </lineage>
</organism>
<evidence type="ECO:0000313" key="3">
    <source>
        <dbReference type="Proteomes" id="UP000315496"/>
    </source>
</evidence>
<gene>
    <name evidence="2" type="ORF">GMRT_14500</name>
</gene>
<evidence type="ECO:0000256" key="1">
    <source>
        <dbReference type="SAM" id="MobiDB-lite"/>
    </source>
</evidence>
<evidence type="ECO:0000313" key="2">
    <source>
        <dbReference type="EMBL" id="TNJ29261.1"/>
    </source>
</evidence>
<feature type="compositionally biased region" description="Basic and acidic residues" evidence="1">
    <location>
        <begin position="265"/>
        <end position="277"/>
    </location>
</feature>
<feature type="region of interest" description="Disordered" evidence="1">
    <location>
        <begin position="261"/>
        <end position="284"/>
    </location>
</feature>
<accession>A0A4Z1T9P8</accession>
<name>A0A4Z1T9P8_GIAMU</name>
<feature type="region of interest" description="Disordered" evidence="1">
    <location>
        <begin position="1"/>
        <end position="70"/>
    </location>
</feature>
<protein>
    <submittedName>
        <fullName evidence="2">Uncharacterized protein</fullName>
    </submittedName>
</protein>
<dbReference type="AlphaFoldDB" id="A0A4Z1T9P8"/>
<reference evidence="2 3" key="1">
    <citation type="submission" date="2019-05" db="EMBL/GenBank/DDBJ databases">
        <title>The compact genome of Giardia muris reveals important steps in the evolution of intestinal protozoan parasites.</title>
        <authorList>
            <person name="Xu F."/>
            <person name="Jimenez-Gonzalez A."/>
            <person name="Einarsson E."/>
            <person name="Astvaldsson A."/>
            <person name="Peirasmaki D."/>
            <person name="Eckmann L."/>
            <person name="Andersson J.O."/>
            <person name="Svard S.G."/>
            <person name="Jerlstrom-Hultqvist J."/>
        </authorList>
    </citation>
    <scope>NUCLEOTIDE SEQUENCE [LARGE SCALE GENOMIC DNA]</scope>
    <source>
        <strain evidence="2 3">Roberts-Thomson</strain>
    </source>
</reference>
<proteinExistence type="predicted"/>
<feature type="compositionally biased region" description="Low complexity" evidence="1">
    <location>
        <begin position="428"/>
        <end position="438"/>
    </location>
</feature>
<feature type="compositionally biased region" description="Polar residues" evidence="1">
    <location>
        <begin position="45"/>
        <end position="58"/>
    </location>
</feature>
<dbReference type="EMBL" id="VDLU01000001">
    <property type="protein sequence ID" value="TNJ29261.1"/>
    <property type="molecule type" value="Genomic_DNA"/>
</dbReference>
<feature type="region of interest" description="Disordered" evidence="1">
    <location>
        <begin position="368"/>
        <end position="395"/>
    </location>
</feature>
<sequence length="513" mass="56825">MGQTIDQALDPSAFPGDSQNQSRSIPSLPGLGPRRDVQGYAGASHSYTSSRQSDPYTSQDRDPLRRHRKTRVSHLRLALGSAEPVSQPTSYPPLPREIASRITELVMQKTTRENAYTEDDIVGILTSVYYSNPSLERHALVAHLEELAKAFVIKDPLRLIRAHNLEQGLDIYGESILAIKTAYDLQTTVEADTPTATGKSDSHPIEAALYTKPFSHVHKEPQEASSQSSPLAHNMATPVRSGVRRTFGEHVEEANRATSFMPQKRTREVRSPGRKDLGAPSPFRSEDQIYSHLEQMKRAVAAAIQEPVGEVQVQTQQNVAPIQYVPVMPILPQSYQFYPSMALVQTLNGQPLLMPVQPPALPTLVNPPLPASPTRRRQGDVFRYPGGEQQQPQQQHQIFEPYIVPNGRQGQAIYECKAIARRLASQLSVNSKSNLSSKEPSKSTQPKSSQRQKVGGMEEPTTPQLLSRAKPRRGLMHVAELEDACSIDLIDDSGINNDSFEAVHAPTTVRTRR</sequence>